<dbReference type="Proteomes" id="UP000004324">
    <property type="component" value="Unassembled WGS sequence"/>
</dbReference>
<organism evidence="1 2">
    <name type="scientific">Pelosinus fermentans B4</name>
    <dbReference type="NCBI Taxonomy" id="1149862"/>
    <lineage>
        <taxon>Bacteria</taxon>
        <taxon>Bacillati</taxon>
        <taxon>Bacillota</taxon>
        <taxon>Negativicutes</taxon>
        <taxon>Selenomonadales</taxon>
        <taxon>Sporomusaceae</taxon>
        <taxon>Pelosinus</taxon>
    </lineage>
</organism>
<dbReference type="EMBL" id="AKVJ01000022">
    <property type="protein sequence ID" value="EIW18756.1"/>
    <property type="molecule type" value="Genomic_DNA"/>
</dbReference>
<reference evidence="1 2" key="1">
    <citation type="journal article" date="2012" name="J. Bacteriol.">
        <title>Draft Genome Sequences for Two Metal-Reducing Pelosinus fermentans Strains Isolated from a Cr(VI)-Contaminated Site and for Type Strain R7.</title>
        <authorList>
            <person name="Brown S.D."/>
            <person name="Podar M."/>
            <person name="Klingeman D.M."/>
            <person name="Johnson C.M."/>
            <person name="Yang Z.K."/>
            <person name="Utturkar S.M."/>
            <person name="Land M.L."/>
            <person name="Mosher J.J."/>
            <person name="Hurt R.A.Jr."/>
            <person name="Phelps T.J."/>
            <person name="Palumbo A.V."/>
            <person name="Arkin A.P."/>
            <person name="Hazen T.C."/>
            <person name="Elias D.A."/>
        </authorList>
    </citation>
    <scope>NUCLEOTIDE SEQUENCE [LARGE SCALE GENOMIC DNA]</scope>
    <source>
        <strain evidence="1 2">B4</strain>
    </source>
</reference>
<protein>
    <submittedName>
        <fullName evidence="1">Uncharacterized protein</fullName>
    </submittedName>
</protein>
<proteinExistence type="predicted"/>
<dbReference type="AlphaFoldDB" id="I9LEG4"/>
<sequence>MSFNKYSKYIINRFDLLDQNLSNEKDQEKYYQNWMQKYSLIFKDDNKLTMVEWEIRQWRAIKEVFASAICFKEAELALSSKCITAYYLLLYYSLFHGMLSSLCLDSNLDIEDLVDINHT</sequence>
<accession>I9LEG4</accession>
<dbReference type="OrthoDB" id="8454988at2"/>
<evidence type="ECO:0000313" key="2">
    <source>
        <dbReference type="Proteomes" id="UP000004324"/>
    </source>
</evidence>
<name>I9LEG4_9FIRM</name>
<gene>
    <name evidence="1" type="ORF">FB4_0281</name>
</gene>
<evidence type="ECO:0000313" key="1">
    <source>
        <dbReference type="EMBL" id="EIW18756.1"/>
    </source>
</evidence>
<keyword evidence="2" id="KW-1185">Reference proteome</keyword>
<dbReference type="RefSeq" id="WP_007933083.1">
    <property type="nucleotide sequence ID" value="NZ_AKVJ01000022.1"/>
</dbReference>
<comment type="caution">
    <text evidence="1">The sequence shown here is derived from an EMBL/GenBank/DDBJ whole genome shotgun (WGS) entry which is preliminary data.</text>
</comment>